<comment type="caution">
    <text evidence="2">The sequence shown here is derived from an EMBL/GenBank/DDBJ whole genome shotgun (WGS) entry which is preliminary data.</text>
</comment>
<dbReference type="Proteomes" id="UP000447434">
    <property type="component" value="Chromosome 2"/>
</dbReference>
<dbReference type="EMBL" id="WOCE01000002">
    <property type="protein sequence ID" value="KAE9619124.1"/>
    <property type="molecule type" value="Genomic_DNA"/>
</dbReference>
<gene>
    <name evidence="2" type="ORF">Lalb_Chr02g0149851</name>
</gene>
<keyword evidence="1" id="KW-0472">Membrane</keyword>
<dbReference type="AlphaFoldDB" id="A0A6A4R1A0"/>
<evidence type="ECO:0000313" key="3">
    <source>
        <dbReference type="Proteomes" id="UP000447434"/>
    </source>
</evidence>
<organism evidence="2 3">
    <name type="scientific">Lupinus albus</name>
    <name type="common">White lupine</name>
    <name type="synonym">Lupinus termis</name>
    <dbReference type="NCBI Taxonomy" id="3870"/>
    <lineage>
        <taxon>Eukaryota</taxon>
        <taxon>Viridiplantae</taxon>
        <taxon>Streptophyta</taxon>
        <taxon>Embryophyta</taxon>
        <taxon>Tracheophyta</taxon>
        <taxon>Spermatophyta</taxon>
        <taxon>Magnoliopsida</taxon>
        <taxon>eudicotyledons</taxon>
        <taxon>Gunneridae</taxon>
        <taxon>Pentapetalae</taxon>
        <taxon>rosids</taxon>
        <taxon>fabids</taxon>
        <taxon>Fabales</taxon>
        <taxon>Fabaceae</taxon>
        <taxon>Papilionoideae</taxon>
        <taxon>50 kb inversion clade</taxon>
        <taxon>genistoids sensu lato</taxon>
        <taxon>core genistoids</taxon>
        <taxon>Genisteae</taxon>
        <taxon>Lupinus</taxon>
    </lineage>
</organism>
<protein>
    <submittedName>
        <fullName evidence="2">Uncharacterized protein</fullName>
    </submittedName>
</protein>
<keyword evidence="1" id="KW-0812">Transmembrane</keyword>
<keyword evidence="3" id="KW-1185">Reference proteome</keyword>
<sequence>MGGLTIGGKQLFVVLVGLVIMPTVWLDDLSLLSYISASRILASVIIIWSIFSSVTFDRSIGFHGKWTLINWNEIHTAVSLYAFCYFAILIM</sequence>
<name>A0A6A4R1A0_LUPAL</name>
<feature type="transmembrane region" description="Helical" evidence="1">
    <location>
        <begin position="71"/>
        <end position="90"/>
    </location>
</feature>
<dbReference type="OrthoDB" id="655540at2759"/>
<keyword evidence="1" id="KW-1133">Transmembrane helix</keyword>
<reference evidence="3" key="1">
    <citation type="journal article" date="2020" name="Nat. Commun.">
        <title>Genome sequence of the cluster root forming white lupin.</title>
        <authorList>
            <person name="Hufnagel B."/>
            <person name="Marques A."/>
            <person name="Soriano A."/>
            <person name="Marques L."/>
            <person name="Divol F."/>
            <person name="Doumas P."/>
            <person name="Sallet E."/>
            <person name="Mancinotti D."/>
            <person name="Carrere S."/>
            <person name="Marande W."/>
            <person name="Arribat S."/>
            <person name="Keller J."/>
            <person name="Huneau C."/>
            <person name="Blein T."/>
            <person name="Aime D."/>
            <person name="Laguerre M."/>
            <person name="Taylor J."/>
            <person name="Schubert V."/>
            <person name="Nelson M."/>
            <person name="Geu-Flores F."/>
            <person name="Crespi M."/>
            <person name="Gallardo-Guerrero K."/>
            <person name="Delaux P.-M."/>
            <person name="Salse J."/>
            <person name="Berges H."/>
            <person name="Guyot R."/>
            <person name="Gouzy J."/>
            <person name="Peret B."/>
        </authorList>
    </citation>
    <scope>NUCLEOTIDE SEQUENCE [LARGE SCALE GENOMIC DNA]</scope>
    <source>
        <strain evidence="3">cv. Amiga</strain>
    </source>
</reference>
<evidence type="ECO:0000256" key="1">
    <source>
        <dbReference type="SAM" id="Phobius"/>
    </source>
</evidence>
<accession>A0A6A4R1A0</accession>
<proteinExistence type="predicted"/>
<evidence type="ECO:0000313" key="2">
    <source>
        <dbReference type="EMBL" id="KAE9619124.1"/>
    </source>
</evidence>
<feature type="transmembrane region" description="Helical" evidence="1">
    <location>
        <begin position="31"/>
        <end position="51"/>
    </location>
</feature>
<feature type="transmembrane region" description="Helical" evidence="1">
    <location>
        <begin position="6"/>
        <end position="26"/>
    </location>
</feature>